<dbReference type="Pfam" id="PF03031">
    <property type="entry name" value="NIF"/>
    <property type="match status" value="1"/>
</dbReference>
<dbReference type="InterPro" id="IPR039189">
    <property type="entry name" value="Fcp1"/>
</dbReference>
<comment type="subcellular location">
    <subcellularLocation>
        <location evidence="4">Nucleus</location>
    </subcellularLocation>
</comment>
<keyword evidence="11" id="KW-0804">Transcription</keyword>
<organism evidence="19 20">
    <name type="scientific">Lithospermum erythrorhizon</name>
    <name type="common">Purple gromwell</name>
    <name type="synonym">Lithospermum officinale var. erythrorhizon</name>
    <dbReference type="NCBI Taxonomy" id="34254"/>
    <lineage>
        <taxon>Eukaryota</taxon>
        <taxon>Viridiplantae</taxon>
        <taxon>Streptophyta</taxon>
        <taxon>Embryophyta</taxon>
        <taxon>Tracheophyta</taxon>
        <taxon>Spermatophyta</taxon>
        <taxon>Magnoliopsida</taxon>
        <taxon>eudicotyledons</taxon>
        <taxon>Gunneridae</taxon>
        <taxon>Pentapetalae</taxon>
        <taxon>asterids</taxon>
        <taxon>lamiids</taxon>
        <taxon>Boraginales</taxon>
        <taxon>Boraginaceae</taxon>
        <taxon>Boraginoideae</taxon>
        <taxon>Lithospermeae</taxon>
        <taxon>Lithospermum</taxon>
    </lineage>
</organism>
<keyword evidence="20" id="KW-1185">Reference proteome</keyword>
<keyword evidence="10" id="KW-0805">Transcription regulation</keyword>
<evidence type="ECO:0000256" key="8">
    <source>
        <dbReference type="ARBA" id="ARBA00022801"/>
    </source>
</evidence>
<dbReference type="SMART" id="SM00358">
    <property type="entry name" value="DSRM"/>
    <property type="match status" value="1"/>
</dbReference>
<keyword evidence="12" id="KW-0539">Nucleus</keyword>
<evidence type="ECO:0000313" key="20">
    <source>
        <dbReference type="Proteomes" id="UP001454036"/>
    </source>
</evidence>
<evidence type="ECO:0000259" key="18">
    <source>
        <dbReference type="PROSITE" id="PS50969"/>
    </source>
</evidence>
<feature type="region of interest" description="Disordered" evidence="16">
    <location>
        <begin position="758"/>
        <end position="788"/>
    </location>
</feature>
<dbReference type="FunFam" id="3.40.50.1000:FF:000035">
    <property type="entry name" value="RNA polymerase II C-terminal domain phosphatase-like 1"/>
    <property type="match status" value="1"/>
</dbReference>
<keyword evidence="9 15" id="KW-0694">RNA-binding</keyword>
<keyword evidence="8" id="KW-0378">Hydrolase</keyword>
<dbReference type="EMBL" id="BAABME010001784">
    <property type="protein sequence ID" value="GAA0151424.1"/>
    <property type="molecule type" value="Genomic_DNA"/>
</dbReference>
<evidence type="ECO:0000256" key="1">
    <source>
        <dbReference type="ARBA" id="ARBA00001936"/>
    </source>
</evidence>
<name>A0AAV3PIA8_LITER</name>
<dbReference type="PROSITE" id="PS50137">
    <property type="entry name" value="DS_RBD"/>
    <property type="match status" value="1"/>
</dbReference>
<dbReference type="SMART" id="SM00577">
    <property type="entry name" value="CPDc"/>
    <property type="match status" value="1"/>
</dbReference>
<evidence type="ECO:0000256" key="10">
    <source>
        <dbReference type="ARBA" id="ARBA00023015"/>
    </source>
</evidence>
<dbReference type="SUPFAM" id="SSF56784">
    <property type="entry name" value="HAD-like"/>
    <property type="match status" value="1"/>
</dbReference>
<evidence type="ECO:0000256" key="2">
    <source>
        <dbReference type="ARBA" id="ARBA00001941"/>
    </source>
</evidence>
<proteinExistence type="predicted"/>
<reference evidence="19 20" key="1">
    <citation type="submission" date="2024-01" db="EMBL/GenBank/DDBJ databases">
        <title>The complete chloroplast genome sequence of Lithospermum erythrorhizon: insights into the phylogenetic relationship among Boraginaceae species and the maternal lineages of purple gromwells.</title>
        <authorList>
            <person name="Okada T."/>
            <person name="Watanabe K."/>
        </authorList>
    </citation>
    <scope>NUCLEOTIDE SEQUENCE [LARGE SCALE GENOMIC DNA]</scope>
</reference>
<dbReference type="Gene3D" id="3.40.50.1000">
    <property type="entry name" value="HAD superfamily/HAD-like"/>
    <property type="match status" value="1"/>
</dbReference>
<feature type="domain" description="DRBM" evidence="17">
    <location>
        <begin position="661"/>
        <end position="727"/>
    </location>
</feature>
<dbReference type="Proteomes" id="UP001454036">
    <property type="component" value="Unassembled WGS sequence"/>
</dbReference>
<comment type="cofactor">
    <cofactor evidence="1">
        <name>Mn(2+)</name>
        <dbReference type="ChEBI" id="CHEBI:29035"/>
    </cofactor>
</comment>
<dbReference type="Gene3D" id="3.30.160.20">
    <property type="match status" value="1"/>
</dbReference>
<protein>
    <recommendedName>
        <fullName evidence="5">protein-serine/threonine phosphatase</fullName>
        <ecNumber evidence="5">3.1.3.16</ecNumber>
    </recommendedName>
</protein>
<evidence type="ECO:0000256" key="12">
    <source>
        <dbReference type="ARBA" id="ARBA00023242"/>
    </source>
</evidence>
<dbReference type="GO" id="GO:0046872">
    <property type="term" value="F:metal ion binding"/>
    <property type="evidence" value="ECO:0007669"/>
    <property type="project" value="UniProtKB-KW"/>
</dbReference>
<dbReference type="GO" id="GO:0008420">
    <property type="term" value="F:RNA polymerase II CTD heptapeptide repeat phosphatase activity"/>
    <property type="evidence" value="ECO:0007669"/>
    <property type="project" value="InterPro"/>
</dbReference>
<evidence type="ECO:0000313" key="19">
    <source>
        <dbReference type="EMBL" id="GAA0151424.1"/>
    </source>
</evidence>
<evidence type="ECO:0000256" key="14">
    <source>
        <dbReference type="ARBA" id="ARBA00048336"/>
    </source>
</evidence>
<evidence type="ECO:0000259" key="17">
    <source>
        <dbReference type="PROSITE" id="PS50137"/>
    </source>
</evidence>
<dbReference type="InterPro" id="IPR004274">
    <property type="entry name" value="FCP1_dom"/>
</dbReference>
<comment type="cofactor">
    <cofactor evidence="3">
        <name>Mg(2+)</name>
        <dbReference type="ChEBI" id="CHEBI:18420"/>
    </cofactor>
</comment>
<evidence type="ECO:0000256" key="13">
    <source>
        <dbReference type="ARBA" id="ARBA00047761"/>
    </source>
</evidence>
<gene>
    <name evidence="19" type="ORF">LIER_10148</name>
</gene>
<evidence type="ECO:0000256" key="7">
    <source>
        <dbReference type="ARBA" id="ARBA00022723"/>
    </source>
</evidence>
<keyword evidence="7" id="KW-0479">Metal-binding</keyword>
<comment type="catalytic activity">
    <reaction evidence="14">
        <text>O-phospho-L-threonyl-[protein] + H2O = L-threonyl-[protein] + phosphate</text>
        <dbReference type="Rhea" id="RHEA:47004"/>
        <dbReference type="Rhea" id="RHEA-COMP:11060"/>
        <dbReference type="Rhea" id="RHEA-COMP:11605"/>
        <dbReference type="ChEBI" id="CHEBI:15377"/>
        <dbReference type="ChEBI" id="CHEBI:30013"/>
        <dbReference type="ChEBI" id="CHEBI:43474"/>
        <dbReference type="ChEBI" id="CHEBI:61977"/>
        <dbReference type="EC" id="3.1.3.16"/>
    </reaction>
</comment>
<evidence type="ECO:0000256" key="4">
    <source>
        <dbReference type="ARBA" id="ARBA00004123"/>
    </source>
</evidence>
<dbReference type="InterPro" id="IPR023214">
    <property type="entry name" value="HAD_sf"/>
</dbReference>
<evidence type="ECO:0000256" key="5">
    <source>
        <dbReference type="ARBA" id="ARBA00013081"/>
    </source>
</evidence>
<dbReference type="EC" id="3.1.3.16" evidence="5"/>
<comment type="caution">
    <text evidence="19">The sequence shown here is derived from an EMBL/GenBank/DDBJ whole genome shotgun (WGS) entry which is preliminary data.</text>
</comment>
<dbReference type="SUPFAM" id="SSF54768">
    <property type="entry name" value="dsRNA-binding domain-like"/>
    <property type="match status" value="1"/>
</dbReference>
<evidence type="ECO:0000256" key="3">
    <source>
        <dbReference type="ARBA" id="ARBA00001946"/>
    </source>
</evidence>
<sequence>MSRLGFSKLLVFDGDLRLGEVEAVSINDQNLVFPNNEIRINRTSESSERCHPLSVLQTISSSVVCKLEPPNSSPGSIDQSQLINLHASCFYELKTAVVVRGNEEVHLVAMPSKQMKFPCFWCYSVPSGLYEACLGMLNMRCLAIVFDLDETLIVANTMKSFEDRIEALRGWIQRETDPIRITGMSAEMKRYMDDRALLKQYTESDCVLDGGKVYKVQEEEVTPTSDGCERVIRPVIRFPEKNVVLTRINPEIRDTSVLVRLRPAWEDLRSYLIAKGRRRFEVYVCTMAERDYALEIWRLLDPGANLISLKQLPERVVCVKSGDRKSLCTVFQGGNCHPKMAMVIDDRLKVWDDKDQPCVHVVPPFTPYYAPQAETASVVPVLCVARNVACNVRGGFFREFDENLLRRIGEVFYEDDVAKLPSPPDVCNYLMTEDTLSAQNGNSHPLIAEGMTGPEVAQRLNQVDEKNALSSKSHLTNSGIEQKVGNAQLPVASFPNVLGAVPFRTVPPSEKPSLLGSPFGRDGTSEAEVDMQRKYPIVNRGQDVKYRGVVEPPILSKVPGQLSVPPPISRGGWVDEEMSDNDHSPAVVNESNVSRFDKQQIRQNSMNRNSFLSGGVRPQNLKVKDDEANKGNEWRKANIPRVNQLAESGSPSEGGKLLSSLSVSVLQEIGKRCGTKVEFRPIVGTGADLQFSVEVLFGGDKIGVGTGKMRKDAQHQAADNALRSLADKYVSSVKHRASAADGDAAKNSLQNENGFLFEVPDSVSNEGPGRDGLPSGQGFEMGVDSQTH</sequence>
<dbReference type="FunFam" id="3.30.160.20:FF:000035">
    <property type="entry name" value="RNA polymerase II C-terminal domain phosphatase-like 2"/>
    <property type="match status" value="1"/>
</dbReference>
<comment type="catalytic activity">
    <reaction evidence="13">
        <text>O-phospho-L-seryl-[protein] + H2O = L-seryl-[protein] + phosphate</text>
        <dbReference type="Rhea" id="RHEA:20629"/>
        <dbReference type="Rhea" id="RHEA-COMP:9863"/>
        <dbReference type="Rhea" id="RHEA-COMP:11604"/>
        <dbReference type="ChEBI" id="CHEBI:15377"/>
        <dbReference type="ChEBI" id="CHEBI:29999"/>
        <dbReference type="ChEBI" id="CHEBI:43474"/>
        <dbReference type="ChEBI" id="CHEBI:83421"/>
        <dbReference type="EC" id="3.1.3.16"/>
    </reaction>
</comment>
<dbReference type="GO" id="GO:0009755">
    <property type="term" value="P:hormone-mediated signaling pathway"/>
    <property type="evidence" value="ECO:0007669"/>
    <property type="project" value="UniProtKB-ARBA"/>
</dbReference>
<keyword evidence="6" id="KW-0217">Developmental protein</keyword>
<dbReference type="GO" id="GO:0005634">
    <property type="term" value="C:nucleus"/>
    <property type="evidence" value="ECO:0007669"/>
    <property type="project" value="UniProtKB-SubCell"/>
</dbReference>
<dbReference type="InterPro" id="IPR014720">
    <property type="entry name" value="dsRBD_dom"/>
</dbReference>
<dbReference type="AlphaFoldDB" id="A0AAV3PIA8"/>
<evidence type="ECO:0000256" key="16">
    <source>
        <dbReference type="SAM" id="MobiDB-lite"/>
    </source>
</evidence>
<dbReference type="GO" id="GO:0003723">
    <property type="term" value="F:RNA binding"/>
    <property type="evidence" value="ECO:0007669"/>
    <property type="project" value="UniProtKB-UniRule"/>
</dbReference>
<evidence type="ECO:0000256" key="6">
    <source>
        <dbReference type="ARBA" id="ARBA00022473"/>
    </source>
</evidence>
<dbReference type="InterPro" id="IPR036412">
    <property type="entry name" value="HAD-like_sf"/>
</dbReference>
<feature type="domain" description="FCP1 homology" evidence="18">
    <location>
        <begin position="137"/>
        <end position="388"/>
    </location>
</feature>
<dbReference type="PANTHER" id="PTHR23081:SF24">
    <property type="entry name" value="RNA POLYMERASE II C-TERMINAL DOMAIN PHOSPHATASE-LIKE 2"/>
    <property type="match status" value="1"/>
</dbReference>
<accession>A0AAV3PIA8</accession>
<dbReference type="PANTHER" id="PTHR23081">
    <property type="entry name" value="RNA POLYMERASE II CTD PHOSPHATASE"/>
    <property type="match status" value="1"/>
</dbReference>
<dbReference type="GO" id="GO:0045892">
    <property type="term" value="P:negative regulation of DNA-templated transcription"/>
    <property type="evidence" value="ECO:0007669"/>
    <property type="project" value="UniProtKB-ARBA"/>
</dbReference>
<dbReference type="PROSITE" id="PS50969">
    <property type="entry name" value="FCP1"/>
    <property type="match status" value="1"/>
</dbReference>
<evidence type="ECO:0000256" key="11">
    <source>
        <dbReference type="ARBA" id="ARBA00023163"/>
    </source>
</evidence>
<evidence type="ECO:0000256" key="9">
    <source>
        <dbReference type="ARBA" id="ARBA00022884"/>
    </source>
</evidence>
<comment type="cofactor">
    <cofactor evidence="2">
        <name>Co(2+)</name>
        <dbReference type="ChEBI" id="CHEBI:48828"/>
    </cofactor>
</comment>
<dbReference type="Pfam" id="PF00035">
    <property type="entry name" value="dsrm"/>
    <property type="match status" value="1"/>
</dbReference>
<evidence type="ECO:0000256" key="15">
    <source>
        <dbReference type="PROSITE-ProRule" id="PRU00266"/>
    </source>
</evidence>